<dbReference type="OMA" id="CHILSFA"/>
<dbReference type="KEGG" id="lma:LMJF_30_3270"/>
<dbReference type="Proteomes" id="UP000000542">
    <property type="component" value="Chromosome 30"/>
</dbReference>
<reference evidence="2 3" key="1">
    <citation type="journal article" date="2005" name="Science">
        <title>The genome of the kinetoplastid parasite, Leishmania major.</title>
        <authorList>
            <person name="Ivens A.C."/>
            <person name="Peacock C.S."/>
            <person name="Worthey E.A."/>
            <person name="Murphy L."/>
            <person name="Aggarwal G."/>
            <person name="Berriman M."/>
            <person name="Sisk E."/>
            <person name="Rajandream M.A."/>
            <person name="Adlem E."/>
            <person name="Aert R."/>
            <person name="Anupama A."/>
            <person name="Apostolou Z."/>
            <person name="Attipoe P."/>
            <person name="Bason N."/>
            <person name="Bauser C."/>
            <person name="Beck A."/>
            <person name="Beverley S.M."/>
            <person name="Bianchettin G."/>
            <person name="Borzym K."/>
            <person name="Bothe G."/>
            <person name="Bruschi C.V."/>
            <person name="Collins M."/>
            <person name="Cadag E."/>
            <person name="Ciarloni L."/>
            <person name="Clayton C."/>
            <person name="Coulson R.M."/>
            <person name="Cronin A."/>
            <person name="Cruz A.K."/>
            <person name="Davies R.M."/>
            <person name="De Gaudenzi J."/>
            <person name="Dobson D.E."/>
            <person name="Duesterhoeft A."/>
            <person name="Fazelina G."/>
            <person name="Fosker N."/>
            <person name="Frasch A.C."/>
            <person name="Fraser A."/>
            <person name="Fuchs M."/>
            <person name="Gabel C."/>
            <person name="Goble A."/>
            <person name="Goffeau A."/>
            <person name="Harris D."/>
            <person name="Hertz-Fowler C."/>
            <person name="Hilbert H."/>
            <person name="Horn D."/>
            <person name="Huang Y."/>
            <person name="Klages S."/>
            <person name="Knights A."/>
            <person name="Kube M."/>
            <person name="Larke N."/>
            <person name="Litvin L."/>
            <person name="Lord A."/>
            <person name="Louie T."/>
            <person name="Marra M."/>
            <person name="Masuy D."/>
            <person name="Matthews K."/>
            <person name="Michaeli S."/>
            <person name="Mottram J.C."/>
            <person name="Muller-Auer S."/>
            <person name="Munden H."/>
            <person name="Nelson S."/>
            <person name="Norbertczak H."/>
            <person name="Oliver K."/>
            <person name="O'neil S."/>
            <person name="Pentony M."/>
            <person name="Pohl T.M."/>
            <person name="Price C."/>
            <person name="Purnelle B."/>
            <person name="Quail M.A."/>
            <person name="Rabbinowitsch E."/>
            <person name="Reinhardt R."/>
            <person name="Rieger M."/>
            <person name="Rinta J."/>
            <person name="Robben J."/>
            <person name="Robertson L."/>
            <person name="Ruiz J.C."/>
            <person name="Rutter S."/>
            <person name="Saunders D."/>
            <person name="Schafer M."/>
            <person name="Schein J."/>
            <person name="Schwartz D.C."/>
            <person name="Seeger K."/>
            <person name="Seyler A."/>
            <person name="Sharp S."/>
            <person name="Shin H."/>
            <person name="Sivam D."/>
            <person name="Squares R."/>
            <person name="Squares S."/>
            <person name="Tosato V."/>
            <person name="Vogt C."/>
            <person name="Volckaert G."/>
            <person name="Wambutt R."/>
            <person name="Warren T."/>
            <person name="Wedler H."/>
            <person name="Woodward J."/>
            <person name="Zhou S."/>
            <person name="Zimmermann W."/>
            <person name="Smith D.F."/>
            <person name="Blackwell J.M."/>
            <person name="Stuart K.D."/>
            <person name="Barrell B."/>
            <person name="Myler P.J."/>
        </authorList>
    </citation>
    <scope>NUCLEOTIDE SEQUENCE [LARGE SCALE GENOMIC DNA]</scope>
    <source>
        <strain evidence="3">MHOM/IL/81/Friedlin</strain>
    </source>
</reference>
<protein>
    <submittedName>
        <fullName evidence="2">Uncharacterized protein</fullName>
    </submittedName>
</protein>
<evidence type="ECO:0000256" key="1">
    <source>
        <dbReference type="SAM" id="Phobius"/>
    </source>
</evidence>
<dbReference type="VEuPathDB" id="TriTrypDB:LMJLV39_300041300"/>
<proteinExistence type="predicted"/>
<keyword evidence="3" id="KW-1185">Reference proteome</keyword>
<dbReference type="RefSeq" id="XP_001684936.1">
    <property type="nucleotide sequence ID" value="XM_001684884.1"/>
</dbReference>
<dbReference type="AlphaFoldDB" id="Q4Q6W2"/>
<keyword evidence="1" id="KW-0812">Transmembrane</keyword>
<dbReference type="EMBL" id="FR796426">
    <property type="protein sequence ID" value="CAJ06775.1"/>
    <property type="molecule type" value="Genomic_DNA"/>
</dbReference>
<evidence type="ECO:0000313" key="3">
    <source>
        <dbReference type="Proteomes" id="UP000000542"/>
    </source>
</evidence>
<dbReference type="eggNOG" id="ENOG502S6GC">
    <property type="taxonomic scope" value="Eukaryota"/>
</dbReference>
<feature type="transmembrane region" description="Helical" evidence="1">
    <location>
        <begin position="78"/>
        <end position="104"/>
    </location>
</feature>
<organism evidence="2 3">
    <name type="scientific">Leishmania major</name>
    <dbReference type="NCBI Taxonomy" id="5664"/>
    <lineage>
        <taxon>Eukaryota</taxon>
        <taxon>Discoba</taxon>
        <taxon>Euglenozoa</taxon>
        <taxon>Kinetoplastea</taxon>
        <taxon>Metakinetoplastina</taxon>
        <taxon>Trypanosomatida</taxon>
        <taxon>Trypanosomatidae</taxon>
        <taxon>Leishmaniinae</taxon>
        <taxon>Leishmania</taxon>
    </lineage>
</organism>
<accession>Q4Q6W2</accession>
<dbReference type="VEuPathDB" id="TriTrypDB:LMJSD75_300040500"/>
<keyword evidence="1" id="KW-1133">Transmembrane helix</keyword>
<name>Q4Q6W2_LEIMA</name>
<dbReference type="VEuPathDB" id="TriTrypDB:LMJFC_300044600"/>
<dbReference type="InParanoid" id="Q4Q6W2"/>
<keyword evidence="1" id="KW-0472">Membrane</keyword>
<gene>
    <name evidence="2" type="ORF">LMJF_30_3270</name>
</gene>
<dbReference type="GeneID" id="5653877"/>
<sequence>MERLFFPISLWSRECILSTSLTHSHLRSATLLNEVRRTKRIVGMKSVKERDVAGMAAFELALQYSFIRQDRSYHFVQLLTALCSFVFFSQLTALNVLLVLPPLVPSVEPYVEFLRAYSHPLLAVLSLVALLLIRASKKRFVIEPGEHTMERLNRDVLEPCLGMKFDTRTGMLFSDCRAGSLRGRENYYSLRYLDDPPQPLASATEMEA</sequence>
<feature type="transmembrane region" description="Helical" evidence="1">
    <location>
        <begin position="116"/>
        <end position="133"/>
    </location>
</feature>
<evidence type="ECO:0000313" key="2">
    <source>
        <dbReference type="EMBL" id="CAJ06775.1"/>
    </source>
</evidence>
<dbReference type="VEuPathDB" id="TriTrypDB:LmjF.30.3270"/>
<dbReference type="HOGENOM" id="CLU_1323128_0_0_1"/>
<reference evidence="2 3" key="2">
    <citation type="journal article" date="2011" name="Genome Res.">
        <title>Chromosome and gene copy number variation allow major structural change between species and strains of Leishmania.</title>
        <authorList>
            <person name="Rogers M.B."/>
            <person name="Hilley J.D."/>
            <person name="Dickens N.J."/>
            <person name="Wilkes J."/>
            <person name="Bates P.A."/>
            <person name="Depledge D.P."/>
            <person name="Harris D."/>
            <person name="Her Y."/>
            <person name="Herzyk P."/>
            <person name="Imamura H."/>
            <person name="Otto T.D."/>
            <person name="Sanders M."/>
            <person name="Seeger K."/>
            <person name="Dujardin J.C."/>
            <person name="Berriman M."/>
            <person name="Smith D.F."/>
            <person name="Hertz-Fowler C."/>
            <person name="Mottram J.C."/>
        </authorList>
    </citation>
    <scope>NUCLEOTIDE SEQUENCE [LARGE SCALE GENOMIC DNA]</scope>
    <source>
        <strain evidence="3">MHOM/IL/81/Friedlin</strain>
    </source>
</reference>